<dbReference type="eggNOG" id="COG1573">
    <property type="taxonomic scope" value="Bacteria"/>
</dbReference>
<evidence type="ECO:0000256" key="4">
    <source>
        <dbReference type="ARBA" id="ARBA00019403"/>
    </source>
</evidence>
<gene>
    <name evidence="13" type="ordered locus">Galf_0612</name>
</gene>
<accession>D9SCW5</accession>
<dbReference type="Proteomes" id="UP000001235">
    <property type="component" value="Chromosome"/>
</dbReference>
<keyword evidence="10" id="KW-0411">Iron-sulfur</keyword>
<keyword evidence="14" id="KW-1185">Reference proteome</keyword>
<dbReference type="Pfam" id="PF03167">
    <property type="entry name" value="UDG"/>
    <property type="match status" value="1"/>
</dbReference>
<dbReference type="HOGENOM" id="CLU_044815_0_1_4"/>
<evidence type="ECO:0000256" key="3">
    <source>
        <dbReference type="ARBA" id="ARBA00012030"/>
    </source>
</evidence>
<evidence type="ECO:0000259" key="12">
    <source>
        <dbReference type="SMART" id="SM00986"/>
    </source>
</evidence>
<dbReference type="PANTHER" id="PTHR33693">
    <property type="entry name" value="TYPE-5 URACIL-DNA GLYCOSYLASE"/>
    <property type="match status" value="1"/>
</dbReference>
<keyword evidence="5" id="KW-0004">4Fe-4S</keyword>
<keyword evidence="7" id="KW-0227">DNA damage</keyword>
<keyword evidence="8" id="KW-0378">Hydrolase</keyword>
<dbReference type="SUPFAM" id="SSF52141">
    <property type="entry name" value="Uracil-DNA glycosylase-like"/>
    <property type="match status" value="1"/>
</dbReference>
<name>D9SCW5_GALCS</name>
<dbReference type="InterPro" id="IPR036895">
    <property type="entry name" value="Uracil-DNA_glycosylase-like_sf"/>
</dbReference>
<proteinExistence type="inferred from homology"/>
<evidence type="ECO:0000256" key="1">
    <source>
        <dbReference type="ARBA" id="ARBA00001400"/>
    </source>
</evidence>
<evidence type="ECO:0000256" key="11">
    <source>
        <dbReference type="ARBA" id="ARBA00023204"/>
    </source>
</evidence>
<protein>
    <recommendedName>
        <fullName evidence="4">Type-4 uracil-DNA glycosylase</fullName>
        <ecNumber evidence="3">3.2.2.27</ecNumber>
    </recommendedName>
</protein>
<dbReference type="GO" id="GO:0046872">
    <property type="term" value="F:metal ion binding"/>
    <property type="evidence" value="ECO:0007669"/>
    <property type="project" value="UniProtKB-KW"/>
</dbReference>
<evidence type="ECO:0000256" key="2">
    <source>
        <dbReference type="ARBA" id="ARBA00006521"/>
    </source>
</evidence>
<keyword evidence="9" id="KW-0408">Iron</keyword>
<dbReference type="GO" id="GO:0004844">
    <property type="term" value="F:uracil DNA N-glycosylase activity"/>
    <property type="evidence" value="ECO:0007669"/>
    <property type="project" value="UniProtKB-EC"/>
</dbReference>
<comment type="similarity">
    <text evidence="2">Belongs to the uracil-DNA glycosylase (UDG) superfamily. Type 4 (UDGa) family.</text>
</comment>
<dbReference type="EMBL" id="CP002159">
    <property type="protein sequence ID" value="ADL54654.1"/>
    <property type="molecule type" value="Genomic_DNA"/>
</dbReference>
<dbReference type="GO" id="GO:0006281">
    <property type="term" value="P:DNA repair"/>
    <property type="evidence" value="ECO:0007669"/>
    <property type="project" value="UniProtKB-KW"/>
</dbReference>
<dbReference type="NCBIfam" id="TIGR00758">
    <property type="entry name" value="UDG_fam4"/>
    <property type="match status" value="1"/>
</dbReference>
<evidence type="ECO:0000313" key="13">
    <source>
        <dbReference type="EMBL" id="ADL54654.1"/>
    </source>
</evidence>
<evidence type="ECO:0000256" key="9">
    <source>
        <dbReference type="ARBA" id="ARBA00023004"/>
    </source>
</evidence>
<evidence type="ECO:0000256" key="5">
    <source>
        <dbReference type="ARBA" id="ARBA00022485"/>
    </source>
</evidence>
<dbReference type="AlphaFoldDB" id="D9SCW5"/>
<dbReference type="SMART" id="SM00987">
    <property type="entry name" value="UreE_C"/>
    <property type="match status" value="1"/>
</dbReference>
<dbReference type="RefSeq" id="WP_013292596.1">
    <property type="nucleotide sequence ID" value="NC_014394.1"/>
</dbReference>
<keyword evidence="11" id="KW-0234">DNA repair</keyword>
<dbReference type="STRING" id="395494.Galf_0612"/>
<dbReference type="GO" id="GO:0051539">
    <property type="term" value="F:4 iron, 4 sulfur cluster binding"/>
    <property type="evidence" value="ECO:0007669"/>
    <property type="project" value="UniProtKB-KW"/>
</dbReference>
<evidence type="ECO:0000256" key="10">
    <source>
        <dbReference type="ARBA" id="ARBA00023014"/>
    </source>
</evidence>
<dbReference type="CDD" id="cd10030">
    <property type="entry name" value="UDG-F4_TTUDGA_SPO1dp_like"/>
    <property type="match status" value="1"/>
</dbReference>
<dbReference type="KEGG" id="gca:Galf_0612"/>
<dbReference type="PANTHER" id="PTHR33693:SF1">
    <property type="entry name" value="TYPE-4 URACIL-DNA GLYCOSYLASE"/>
    <property type="match status" value="1"/>
</dbReference>
<sequence>MDRREAMLRELNLYPVWVRRNPVSTEGDAPVAKSALNAVPVEQAVPVEPAARAASVEPVEQVASVEAVEPVEQVTSVEPSFVSHSGTASPLSQDAGNAIEVQAPVVDLFASDFQFAAPGEAADNSLREFQLKNSGGLLGTTDWPELQQKVQGCTECKLRAECTQPVFGTGDPHARWLFVGEAPGAEEDELCEPFVGASGRLLDNMLLAIGLQRSEVYLANVIKCRPLDDRHPHVGEIAACLPYLKRQIGLLQPAVIVALGKTAASALLDTDATIASLRGIVHDYKGIPLVVTYHPAYLLRSPLEKARAWQDLCLAVQTMDGCTG</sequence>
<evidence type="ECO:0000256" key="6">
    <source>
        <dbReference type="ARBA" id="ARBA00022723"/>
    </source>
</evidence>
<evidence type="ECO:0000256" key="7">
    <source>
        <dbReference type="ARBA" id="ARBA00022763"/>
    </source>
</evidence>
<comment type="catalytic activity">
    <reaction evidence="1">
        <text>Hydrolyzes single-stranded DNA or mismatched double-stranded DNA and polynucleotides, releasing free uracil.</text>
        <dbReference type="EC" id="3.2.2.27"/>
    </reaction>
</comment>
<dbReference type="SMART" id="SM00986">
    <property type="entry name" value="UDG"/>
    <property type="match status" value="1"/>
</dbReference>
<dbReference type="Gene3D" id="3.40.470.10">
    <property type="entry name" value="Uracil-DNA glycosylase-like domain"/>
    <property type="match status" value="1"/>
</dbReference>
<feature type="domain" description="Uracil-DNA glycosylase-like" evidence="12">
    <location>
        <begin position="167"/>
        <end position="313"/>
    </location>
</feature>
<evidence type="ECO:0000313" key="14">
    <source>
        <dbReference type="Proteomes" id="UP000001235"/>
    </source>
</evidence>
<dbReference type="InterPro" id="IPR005122">
    <property type="entry name" value="Uracil-DNA_glycosylase-like"/>
</dbReference>
<dbReference type="EC" id="3.2.2.27" evidence="3"/>
<dbReference type="InterPro" id="IPR051536">
    <property type="entry name" value="UDG_Type-4/5"/>
</dbReference>
<dbReference type="InterPro" id="IPR005273">
    <property type="entry name" value="Ura-DNA_glyco_family4"/>
</dbReference>
<evidence type="ECO:0000256" key="8">
    <source>
        <dbReference type="ARBA" id="ARBA00022801"/>
    </source>
</evidence>
<keyword evidence="6" id="KW-0479">Metal-binding</keyword>
<organism evidence="13 14">
    <name type="scientific">Gallionella capsiferriformans (strain ES-2)</name>
    <name type="common">Gallionella ferruginea capsiferriformans (strain ES-2)</name>
    <dbReference type="NCBI Taxonomy" id="395494"/>
    <lineage>
        <taxon>Bacteria</taxon>
        <taxon>Pseudomonadati</taxon>
        <taxon>Pseudomonadota</taxon>
        <taxon>Betaproteobacteria</taxon>
        <taxon>Nitrosomonadales</taxon>
        <taxon>Gallionellaceae</taxon>
        <taxon>Gallionella</taxon>
    </lineage>
</organism>
<reference evidence="13 14" key="1">
    <citation type="submission" date="2010-08" db="EMBL/GenBank/DDBJ databases">
        <title>Complete sequence of Gallionella capsiferriformans ES-2.</title>
        <authorList>
            <consortium name="US DOE Joint Genome Institute"/>
            <person name="Lucas S."/>
            <person name="Copeland A."/>
            <person name="Lapidus A."/>
            <person name="Cheng J.-F."/>
            <person name="Bruce D."/>
            <person name="Goodwin L."/>
            <person name="Pitluck S."/>
            <person name="Chertkov O."/>
            <person name="Davenport K.W."/>
            <person name="Detter J.C."/>
            <person name="Han C."/>
            <person name="Tapia R."/>
            <person name="Land M."/>
            <person name="Hauser L."/>
            <person name="Chang Y.-J."/>
            <person name="Jeffries C."/>
            <person name="Kyrpides N."/>
            <person name="Ivanova N."/>
            <person name="Mikhailova N."/>
            <person name="Shelobolina E.S."/>
            <person name="Picardal F."/>
            <person name="Roden E."/>
            <person name="Emerson D."/>
            <person name="Woyke T."/>
        </authorList>
    </citation>
    <scope>NUCLEOTIDE SEQUENCE [LARGE SCALE GENOMIC DNA]</scope>
    <source>
        <strain evidence="13 14">ES-2</strain>
    </source>
</reference>